<dbReference type="GO" id="GO:0106073">
    <property type="term" value="F:dolichyl pyrophosphate Glc2Man9GlcNAc2 alpha-1,2-glucosyltransferase activity"/>
    <property type="evidence" value="ECO:0007669"/>
    <property type="project" value="UniProtKB-UniRule"/>
</dbReference>
<name>A0A5C3NL42_9AGAM</name>
<dbReference type="Proteomes" id="UP000305948">
    <property type="component" value="Unassembled WGS sequence"/>
</dbReference>
<dbReference type="OrthoDB" id="4769at2759"/>
<evidence type="ECO:0000256" key="7">
    <source>
        <dbReference type="ARBA" id="ARBA00022679"/>
    </source>
</evidence>
<comment type="pathway">
    <text evidence="2">Protein modification; protein glycosylation.</text>
</comment>
<evidence type="ECO:0000256" key="4">
    <source>
        <dbReference type="ARBA" id="ARBA00011967"/>
    </source>
</evidence>
<evidence type="ECO:0000313" key="16">
    <source>
        <dbReference type="EMBL" id="TFK57605.1"/>
    </source>
</evidence>
<accession>A0A5C3NL42</accession>
<dbReference type="AlphaFoldDB" id="A0A5C3NL42"/>
<dbReference type="InterPro" id="IPR016900">
    <property type="entry name" value="Alg10"/>
</dbReference>
<keyword evidence="11 14" id="KW-0472">Membrane</keyword>
<evidence type="ECO:0000313" key="17">
    <source>
        <dbReference type="Proteomes" id="UP000305948"/>
    </source>
</evidence>
<evidence type="ECO:0000256" key="10">
    <source>
        <dbReference type="ARBA" id="ARBA00022989"/>
    </source>
</evidence>
<feature type="transmembrane region" description="Helical" evidence="14">
    <location>
        <begin position="79"/>
        <end position="99"/>
    </location>
</feature>
<feature type="signal peptide" evidence="15">
    <location>
        <begin position="1"/>
        <end position="23"/>
    </location>
</feature>
<evidence type="ECO:0000256" key="6">
    <source>
        <dbReference type="ARBA" id="ARBA00022676"/>
    </source>
</evidence>
<feature type="transmembrane region" description="Helical" evidence="14">
    <location>
        <begin position="351"/>
        <end position="375"/>
    </location>
</feature>
<keyword evidence="9" id="KW-0256">Endoplasmic reticulum</keyword>
<evidence type="ECO:0000256" key="14">
    <source>
        <dbReference type="PIRNR" id="PIRNR028810"/>
    </source>
</evidence>
<sequence>MASPTHHLVFTSICILVLRELNGIVTKPYMDEPFHVPQAQAYCDGRFDYWDPKITTPPGLYVFSLLLKRIFMFKCNLQMLRLTPMFSLVALPIALTYLLSYHQRVRPPASLLTPTLESVVVAGFPIAWFFGFLYYTEVPSLLSVVCTVVAASQGRHWRAGMFGLISCTFRQTNVVWVLYAYASSQLMYLRFRRRTTNEGETAKLHDPSALKAGPDDLVKAVMSAPKVLPDILQNFVPYGVVVALFAVFVVLNGGIVLGDKSNHIPAFHIPQVYYFVGFTTIIGWPVLISTPGGVWPLIKEVRYRMVGTLWRSLATAVVSASMAFTIYKFTIHHPFLLSDNRHYTFYVWRRVFLLHPVVPYLLIPGYIACAWAWYLRVGRDQTLLQNLLLPVFVLPTLLPTPLLEPRYFLIPYILLRAQVPDAPRWGVLLEGAWYAAINAATMWVFLYREREGVGRFMW</sequence>
<dbReference type="PANTHER" id="PTHR12989">
    <property type="entry name" value="ALPHA-1,2-GLUCOSYLTRANSFERASE ALG10"/>
    <property type="match status" value="1"/>
</dbReference>
<evidence type="ECO:0000256" key="15">
    <source>
        <dbReference type="SAM" id="SignalP"/>
    </source>
</evidence>
<keyword evidence="10 14" id="KW-1133">Transmembrane helix</keyword>
<reference evidence="16 17" key="1">
    <citation type="journal article" date="2019" name="Nat. Ecol. Evol.">
        <title>Megaphylogeny resolves global patterns of mushroom evolution.</title>
        <authorList>
            <person name="Varga T."/>
            <person name="Krizsan K."/>
            <person name="Foldi C."/>
            <person name="Dima B."/>
            <person name="Sanchez-Garcia M."/>
            <person name="Sanchez-Ramirez S."/>
            <person name="Szollosi G.J."/>
            <person name="Szarkandi J.G."/>
            <person name="Papp V."/>
            <person name="Albert L."/>
            <person name="Andreopoulos W."/>
            <person name="Angelini C."/>
            <person name="Antonin V."/>
            <person name="Barry K.W."/>
            <person name="Bougher N.L."/>
            <person name="Buchanan P."/>
            <person name="Buyck B."/>
            <person name="Bense V."/>
            <person name="Catcheside P."/>
            <person name="Chovatia M."/>
            <person name="Cooper J."/>
            <person name="Damon W."/>
            <person name="Desjardin D."/>
            <person name="Finy P."/>
            <person name="Geml J."/>
            <person name="Haridas S."/>
            <person name="Hughes K."/>
            <person name="Justo A."/>
            <person name="Karasinski D."/>
            <person name="Kautmanova I."/>
            <person name="Kiss B."/>
            <person name="Kocsube S."/>
            <person name="Kotiranta H."/>
            <person name="LaButti K.M."/>
            <person name="Lechner B.E."/>
            <person name="Liimatainen K."/>
            <person name="Lipzen A."/>
            <person name="Lukacs Z."/>
            <person name="Mihaltcheva S."/>
            <person name="Morgado L.N."/>
            <person name="Niskanen T."/>
            <person name="Noordeloos M.E."/>
            <person name="Ohm R.A."/>
            <person name="Ortiz-Santana B."/>
            <person name="Ovrebo C."/>
            <person name="Racz N."/>
            <person name="Riley R."/>
            <person name="Savchenko A."/>
            <person name="Shiryaev A."/>
            <person name="Soop K."/>
            <person name="Spirin V."/>
            <person name="Szebenyi C."/>
            <person name="Tomsovsky M."/>
            <person name="Tulloss R.E."/>
            <person name="Uehling J."/>
            <person name="Grigoriev I.V."/>
            <person name="Vagvolgyi C."/>
            <person name="Papp T."/>
            <person name="Martin F.M."/>
            <person name="Miettinen O."/>
            <person name="Hibbett D.S."/>
            <person name="Nagy L.G."/>
        </authorList>
    </citation>
    <scope>NUCLEOTIDE SEQUENCE [LARGE SCALE GENOMIC DNA]</scope>
    <source>
        <strain evidence="16 17">OMC1185</strain>
    </source>
</reference>
<dbReference type="EC" id="2.4.1.256" evidence="4 14"/>
<dbReference type="Pfam" id="PF04922">
    <property type="entry name" value="DIE2_ALG10"/>
    <property type="match status" value="1"/>
</dbReference>
<feature type="transmembrane region" description="Helical" evidence="14">
    <location>
        <begin position="161"/>
        <end position="182"/>
    </location>
</feature>
<dbReference type="PIRSF" id="PIRSF028810">
    <property type="entry name" value="Alpha1_2_glucosyltferase_Alg10"/>
    <property type="match status" value="1"/>
</dbReference>
<keyword evidence="17" id="KW-1185">Reference proteome</keyword>
<evidence type="ECO:0000256" key="9">
    <source>
        <dbReference type="ARBA" id="ARBA00022824"/>
    </source>
</evidence>
<feature type="transmembrane region" description="Helical" evidence="14">
    <location>
        <begin position="272"/>
        <end position="297"/>
    </location>
</feature>
<dbReference type="GO" id="GO:0006488">
    <property type="term" value="P:dolichol-linked oligosaccharide biosynthetic process"/>
    <property type="evidence" value="ECO:0007669"/>
    <property type="project" value="UniProtKB-UniRule"/>
</dbReference>
<feature type="transmembrane region" description="Helical" evidence="14">
    <location>
        <begin position="425"/>
        <end position="447"/>
    </location>
</feature>
<keyword evidence="8 14" id="KW-0812">Transmembrane</keyword>
<evidence type="ECO:0000256" key="3">
    <source>
        <dbReference type="ARBA" id="ARBA00010600"/>
    </source>
</evidence>
<keyword evidence="15" id="KW-0732">Signal</keyword>
<evidence type="ECO:0000256" key="11">
    <source>
        <dbReference type="ARBA" id="ARBA00023136"/>
    </source>
</evidence>
<evidence type="ECO:0000256" key="1">
    <source>
        <dbReference type="ARBA" id="ARBA00004477"/>
    </source>
</evidence>
<feature type="transmembrane region" description="Helical" evidence="14">
    <location>
        <begin position="309"/>
        <end position="331"/>
    </location>
</feature>
<comment type="catalytic activity">
    <reaction evidence="13">
        <text>an alpha-D-Glc-(1-&gt;3)-alpha-D-Glc-(1-&gt;3)-alpha-D-Man-(1-&gt;2)-alpha-D-Man-(1-&gt;2)-alpha-D-Man-(1-&gt;3)-[alpha-D-Man-(1-&gt;2)-alpha-D-Man-(1-&gt;3)-[alpha-D-Man-(1-&gt;2)-alpha-D-Man-(1-&gt;6)]-alpha-D-Man-(1-&gt;6)]-beta-D-Man-(1-&gt;4)-beta-D-GlcNAc-(1-&gt;4)-alpha-D-GlcNAc-diphospho-di-trans,poly-cis-dolichol + a di-trans,poly-cis-dolichyl beta-D-glucosyl phosphate = a alpha-D-Glc-(1-&gt;2)-alpha-D-Glc-(1-&gt;3)-alpha-D-Glc-(1-&gt;3)-alpha-D-Man-(1-&gt;2)-alpha-D-Man-(1-&gt;2)-alpha-D-Man-(1-&gt;3)-[alpha-D-Man-(1-&gt;2)-alpha-D-Man-(1-&gt;3)-[alpha-D-Man-(1-&gt;2)-alpha-D-Man-(1-&gt;6)]-alpha-D-Man-(1-&gt;6)]-beta-D-Man-(1-&gt;4)-beta-D-GlcNAc-(1-&gt;4)-alpha-D-GlcNAc-diphospho-di-trans,poly-cis-dolichol + a di-trans,poly-cis-dolichyl phosphate + H(+)</text>
        <dbReference type="Rhea" id="RHEA:29543"/>
        <dbReference type="Rhea" id="RHEA-COMP:19498"/>
        <dbReference type="Rhea" id="RHEA-COMP:19502"/>
        <dbReference type="Rhea" id="RHEA-COMP:19512"/>
        <dbReference type="Rhea" id="RHEA-COMP:19522"/>
        <dbReference type="ChEBI" id="CHEBI:15378"/>
        <dbReference type="ChEBI" id="CHEBI:57525"/>
        <dbReference type="ChEBI" id="CHEBI:57683"/>
        <dbReference type="ChEBI" id="CHEBI:132522"/>
        <dbReference type="ChEBI" id="CHEBI:132523"/>
        <dbReference type="EC" id="2.4.1.256"/>
    </reaction>
    <physiologicalReaction direction="left-to-right" evidence="13">
        <dbReference type="Rhea" id="RHEA:29544"/>
    </physiologicalReaction>
</comment>
<evidence type="ECO:0000256" key="5">
    <source>
        <dbReference type="ARBA" id="ARBA00018512"/>
    </source>
</evidence>
<comment type="subcellular location">
    <subcellularLocation>
        <location evidence="1">Endoplasmic reticulum membrane</location>
        <topology evidence="1">Multi-pass membrane protein</topology>
    </subcellularLocation>
</comment>
<dbReference type="STRING" id="5364.A0A5C3NL42"/>
<evidence type="ECO:0000256" key="2">
    <source>
        <dbReference type="ARBA" id="ARBA00004922"/>
    </source>
</evidence>
<comment type="function">
    <text evidence="12">Dol-P-Glc:Glc(2)Man(9)GlcNAc(2)-PP-Dol alpha-1,2-glucosyltransferase that operates in the biosynthetic pathway of dolichol-linked oligosaccharides, the glycan precursors employed in protein asparagine (N)-glycosylation. The assembly of dolichol-linked oligosaccharides begins on the cytosolic side of the endoplasmic reticulum membrane and finishes in its lumen. The sequential addition of sugars to dolichol pyrophosphate produces dolichol-linked oligosaccharides containing fourteen sugars, including two GlcNAcs, nine mannoses and three glucoses. Once assembled, the oligosaccharide is transferred from the lipid to nascent proteins by oligosaccharyltransferases. In the lumen of the endoplasmic reticulum, adds the third and last glucose residue from dolichyl phosphate glucose (Dol-P-Glc) onto the lipid-linked oligosaccharide intermediate Glc(2)Man(9)GlcNAc(2)-PP-Dol to produce Glc(3)Man(9)GlcNAc(2)-PP-Dol.</text>
</comment>
<feature type="chain" id="PRO_5023009762" description="Dol-P-Glc:Glc(2)Man(9)GlcNAc(2)-PP-Dol alpha-1,2-glucosyltransferase" evidence="15">
    <location>
        <begin position="24"/>
        <end position="458"/>
    </location>
</feature>
<evidence type="ECO:0000256" key="8">
    <source>
        <dbReference type="ARBA" id="ARBA00022692"/>
    </source>
</evidence>
<comment type="similarity">
    <text evidence="3 14">Belongs to the ALG10 glucosyltransferase family.</text>
</comment>
<dbReference type="GO" id="GO:0005789">
    <property type="term" value="C:endoplasmic reticulum membrane"/>
    <property type="evidence" value="ECO:0007669"/>
    <property type="project" value="UniProtKB-SubCell"/>
</dbReference>
<feature type="transmembrane region" description="Helical" evidence="14">
    <location>
        <begin position="111"/>
        <end position="135"/>
    </location>
</feature>
<gene>
    <name evidence="16" type="ORF">OE88DRAFT_1620013</name>
</gene>
<protein>
    <recommendedName>
        <fullName evidence="5 14">Dol-P-Glc:Glc(2)Man(9)GlcNAc(2)-PP-Dol alpha-1,2-glucosyltransferase</fullName>
        <ecNumber evidence="4 14">2.4.1.256</ecNumber>
    </recommendedName>
</protein>
<proteinExistence type="inferred from homology"/>
<organism evidence="16 17">
    <name type="scientific">Heliocybe sulcata</name>
    <dbReference type="NCBI Taxonomy" id="5364"/>
    <lineage>
        <taxon>Eukaryota</taxon>
        <taxon>Fungi</taxon>
        <taxon>Dikarya</taxon>
        <taxon>Basidiomycota</taxon>
        <taxon>Agaricomycotina</taxon>
        <taxon>Agaricomycetes</taxon>
        <taxon>Gloeophyllales</taxon>
        <taxon>Gloeophyllaceae</taxon>
        <taxon>Heliocybe</taxon>
    </lineage>
</organism>
<feature type="transmembrane region" description="Helical" evidence="14">
    <location>
        <begin position="387"/>
        <end position="405"/>
    </location>
</feature>
<dbReference type="PANTHER" id="PTHR12989:SF10">
    <property type="entry name" value="DOL-P-GLC:GLC(2)MAN(9)GLCNAC(2)-PP-DOL ALPHA-1,2-GLUCOSYLTRANSFERASE-RELATED"/>
    <property type="match status" value="1"/>
</dbReference>
<keyword evidence="7 16" id="KW-0808">Transferase</keyword>
<keyword evidence="6 14" id="KW-0328">Glycosyltransferase</keyword>
<evidence type="ECO:0000256" key="13">
    <source>
        <dbReference type="ARBA" id="ARBA00048064"/>
    </source>
</evidence>
<evidence type="ECO:0000256" key="12">
    <source>
        <dbReference type="ARBA" id="ARBA00044727"/>
    </source>
</evidence>
<dbReference type="EMBL" id="ML213503">
    <property type="protein sequence ID" value="TFK57605.1"/>
    <property type="molecule type" value="Genomic_DNA"/>
</dbReference>
<feature type="transmembrane region" description="Helical" evidence="14">
    <location>
        <begin position="235"/>
        <end position="257"/>
    </location>
</feature>
<comment type="caution">
    <text evidence="14">Lacks conserved residue(s) required for the propagation of feature annotation.</text>
</comment>